<proteinExistence type="predicted"/>
<dbReference type="OrthoDB" id="273825at2759"/>
<accession>A0A640KAY6</accession>
<sequence>MSRTTQYTRSAILAWANDILERSYTTFQSIPSHEVGLLLYGVFHDCPSRDGATANGLSDTTAAAAAAAAAAAQTTTTSVSVPLLSGAELRRHHQRHHETCMRYLQLLQFPSTSSCTTSANPATAAALPGAEEASAPSSRGTSASALPPRPDGHYGATSAVVQQRNAEHVLAMIRALSAEEAEMLHVVASETPTNDGGATANVVLMLGPSMTPEAWLSGSVFVEELKLWRWVRLMAERHCSSARAMQRAIRAYLQHEVGVSPVAPAPAEEGQTSPAIDRQSRGASLLPRSPVVVMKVSGIPEVELGDGRGGLLPGKSTRTCAEDESGDAVLREMKRMRPEMLPSISPAPAQAAAADTITEPETSTATPLIGSVSPVHALVSPIKEVAAAAANGARTDDCTATGLSWATTSSSAHAASMAAITPYVAHATELQSVLRTAQAVLQKEIALHRAQQQDLPLTLPTTTSGSTLVHSSGDGVSDGAGAMPKVASLLASATNPCDAQEASCRQRMVNTVCANPLRDRGDSSLPPPVPDTLACNVCPSIMAHAIQCNLTAMDVLEDVRARAIAACLKRDPVALLAALQNIV</sequence>
<comment type="caution">
    <text evidence="2">The sequence shown here is derived from an EMBL/GenBank/DDBJ whole genome shotgun (WGS) entry which is preliminary data.</text>
</comment>
<dbReference type="AlphaFoldDB" id="A0A640KAY6"/>
<reference evidence="2" key="1">
    <citation type="submission" date="2019-11" db="EMBL/GenBank/DDBJ databases">
        <title>Leishmania tarentolae CDS.</title>
        <authorList>
            <person name="Goto Y."/>
            <person name="Yamagishi J."/>
        </authorList>
    </citation>
    <scope>NUCLEOTIDE SEQUENCE [LARGE SCALE GENOMIC DNA]</scope>
    <source>
        <strain evidence="2">Parrot Tar II</strain>
    </source>
</reference>
<evidence type="ECO:0000313" key="2">
    <source>
        <dbReference type="EMBL" id="GET86164.1"/>
    </source>
</evidence>
<feature type="region of interest" description="Disordered" evidence="1">
    <location>
        <begin position="118"/>
        <end position="155"/>
    </location>
</feature>
<protein>
    <submittedName>
        <fullName evidence="2">Uncharacterized protein</fullName>
    </submittedName>
</protein>
<evidence type="ECO:0000256" key="1">
    <source>
        <dbReference type="SAM" id="MobiDB-lite"/>
    </source>
</evidence>
<feature type="compositionally biased region" description="Low complexity" evidence="1">
    <location>
        <begin position="118"/>
        <end position="138"/>
    </location>
</feature>
<evidence type="ECO:0000313" key="3">
    <source>
        <dbReference type="Proteomes" id="UP000419144"/>
    </source>
</evidence>
<gene>
    <name evidence="2" type="ORF">LtaPh_0803300</name>
</gene>
<organism evidence="2 3">
    <name type="scientific">Leishmania tarentolae</name>
    <name type="common">Sauroleishmania tarentolae</name>
    <dbReference type="NCBI Taxonomy" id="5689"/>
    <lineage>
        <taxon>Eukaryota</taxon>
        <taxon>Discoba</taxon>
        <taxon>Euglenozoa</taxon>
        <taxon>Kinetoplastea</taxon>
        <taxon>Metakinetoplastina</taxon>
        <taxon>Trypanosomatida</taxon>
        <taxon>Trypanosomatidae</taxon>
        <taxon>Leishmaniinae</taxon>
        <taxon>Leishmania</taxon>
        <taxon>lizard Leishmania</taxon>
    </lineage>
</organism>
<name>A0A640KAY6_LEITA</name>
<keyword evidence="3" id="KW-1185">Reference proteome</keyword>
<dbReference type="EMBL" id="BLBS01000009">
    <property type="protein sequence ID" value="GET86164.1"/>
    <property type="molecule type" value="Genomic_DNA"/>
</dbReference>
<dbReference type="Proteomes" id="UP000419144">
    <property type="component" value="Unassembled WGS sequence"/>
</dbReference>
<dbReference type="VEuPathDB" id="TriTrypDB:LtaPh_0803300"/>